<name>R7VDK8_CAPTE</name>
<dbReference type="Gene3D" id="1.20.1070.10">
    <property type="entry name" value="Rhodopsin 7-helix transmembrane proteins"/>
    <property type="match status" value="1"/>
</dbReference>
<keyword evidence="3 5" id="KW-1133">Transmembrane helix</keyword>
<dbReference type="EnsemblMetazoa" id="CapteT26960">
    <property type="protein sequence ID" value="CapteP26960"/>
    <property type="gene ID" value="CapteG26960"/>
</dbReference>
<evidence type="ECO:0000313" key="9">
    <source>
        <dbReference type="Proteomes" id="UP000014760"/>
    </source>
</evidence>
<dbReference type="PROSITE" id="PS00237">
    <property type="entry name" value="G_PROTEIN_RECEP_F1_1"/>
    <property type="match status" value="1"/>
</dbReference>
<dbReference type="Pfam" id="PF00001">
    <property type="entry name" value="7tm_1"/>
    <property type="match status" value="1"/>
</dbReference>
<comment type="subcellular location">
    <subcellularLocation>
        <location evidence="1">Membrane</location>
    </subcellularLocation>
</comment>
<protein>
    <recommendedName>
        <fullName evidence="6">G-protein coupled receptors family 1 profile domain-containing protein</fullName>
    </recommendedName>
</protein>
<organism evidence="7">
    <name type="scientific">Capitella teleta</name>
    <name type="common">Polychaete worm</name>
    <dbReference type="NCBI Taxonomy" id="283909"/>
    <lineage>
        <taxon>Eukaryota</taxon>
        <taxon>Metazoa</taxon>
        <taxon>Spiralia</taxon>
        <taxon>Lophotrochozoa</taxon>
        <taxon>Annelida</taxon>
        <taxon>Polychaeta</taxon>
        <taxon>Sedentaria</taxon>
        <taxon>Scolecida</taxon>
        <taxon>Capitellidae</taxon>
        <taxon>Capitella</taxon>
    </lineage>
</organism>
<proteinExistence type="predicted"/>
<evidence type="ECO:0000259" key="6">
    <source>
        <dbReference type="PROSITE" id="PS50262"/>
    </source>
</evidence>
<dbReference type="EMBL" id="KB292985">
    <property type="protein sequence ID" value="ELU16694.1"/>
    <property type="molecule type" value="Genomic_DNA"/>
</dbReference>
<keyword evidence="4 5" id="KW-0472">Membrane</keyword>
<evidence type="ECO:0000256" key="3">
    <source>
        <dbReference type="ARBA" id="ARBA00022989"/>
    </source>
</evidence>
<dbReference type="AlphaFoldDB" id="R7VDK8"/>
<feature type="transmembrane region" description="Helical" evidence="5">
    <location>
        <begin position="31"/>
        <end position="55"/>
    </location>
</feature>
<evidence type="ECO:0000256" key="1">
    <source>
        <dbReference type="ARBA" id="ARBA00004370"/>
    </source>
</evidence>
<dbReference type="InterPro" id="IPR017452">
    <property type="entry name" value="GPCR_Rhodpsn_7TM"/>
</dbReference>
<dbReference type="GO" id="GO:0004930">
    <property type="term" value="F:G protein-coupled receptor activity"/>
    <property type="evidence" value="ECO:0007669"/>
    <property type="project" value="InterPro"/>
</dbReference>
<dbReference type="PANTHER" id="PTHR46641">
    <property type="entry name" value="FMRFAMIDE RECEPTOR-RELATED"/>
    <property type="match status" value="1"/>
</dbReference>
<dbReference type="OMA" id="FMWSVLH"/>
<feature type="transmembrane region" description="Helical" evidence="5">
    <location>
        <begin position="115"/>
        <end position="134"/>
    </location>
</feature>
<feature type="transmembrane region" description="Helical" evidence="5">
    <location>
        <begin position="6"/>
        <end position="24"/>
    </location>
</feature>
<evidence type="ECO:0000313" key="8">
    <source>
        <dbReference type="EnsemblMetazoa" id="CapteP26960"/>
    </source>
</evidence>
<dbReference type="InterPro" id="IPR000276">
    <property type="entry name" value="GPCR_Rhodpsn"/>
</dbReference>
<dbReference type="EMBL" id="AMQN01004230">
    <property type="status" value="NOT_ANNOTATED_CDS"/>
    <property type="molecule type" value="Genomic_DNA"/>
</dbReference>
<keyword evidence="9" id="KW-1185">Reference proteome</keyword>
<reference evidence="9" key="1">
    <citation type="submission" date="2012-12" db="EMBL/GenBank/DDBJ databases">
        <authorList>
            <person name="Hellsten U."/>
            <person name="Grimwood J."/>
            <person name="Chapman J.A."/>
            <person name="Shapiro H."/>
            <person name="Aerts A."/>
            <person name="Otillar R.P."/>
            <person name="Terry A.Y."/>
            <person name="Boore J.L."/>
            <person name="Simakov O."/>
            <person name="Marletaz F."/>
            <person name="Cho S.-J."/>
            <person name="Edsinger-Gonzales E."/>
            <person name="Havlak P."/>
            <person name="Kuo D.-H."/>
            <person name="Larsson T."/>
            <person name="Lv J."/>
            <person name="Arendt D."/>
            <person name="Savage R."/>
            <person name="Osoegawa K."/>
            <person name="de Jong P."/>
            <person name="Lindberg D.R."/>
            <person name="Seaver E.C."/>
            <person name="Weisblat D.A."/>
            <person name="Putnam N.H."/>
            <person name="Grigoriev I.V."/>
            <person name="Rokhsar D.S."/>
        </authorList>
    </citation>
    <scope>NUCLEOTIDE SEQUENCE</scope>
    <source>
        <strain evidence="9">I ESC-2004</strain>
    </source>
</reference>
<evidence type="ECO:0000256" key="2">
    <source>
        <dbReference type="ARBA" id="ARBA00022692"/>
    </source>
</evidence>
<dbReference type="STRING" id="283909.R7VDK8"/>
<reference evidence="8" key="3">
    <citation type="submission" date="2015-06" db="UniProtKB">
        <authorList>
            <consortium name="EnsemblMetazoa"/>
        </authorList>
    </citation>
    <scope>IDENTIFICATION</scope>
</reference>
<evidence type="ECO:0000256" key="5">
    <source>
        <dbReference type="SAM" id="Phobius"/>
    </source>
</evidence>
<keyword evidence="2 5" id="KW-0812">Transmembrane</keyword>
<sequence length="135" mass="15224">YFLILLVIFGSIDHVLTFIVLSRLKMKYTSIYSYLFALSCADASVLWVGCFKNWIRLATGFELMNVSAAACKVVTFCYQFSTCLSSWLIVAMTADRFTTVWFPLKSSSLCSVRHARISIVVLALLAIASNVHVFW</sequence>
<gene>
    <name evidence="7" type="ORF">CAPTEDRAFT_26960</name>
</gene>
<reference evidence="7 9" key="2">
    <citation type="journal article" date="2013" name="Nature">
        <title>Insights into bilaterian evolution from three spiralian genomes.</title>
        <authorList>
            <person name="Simakov O."/>
            <person name="Marletaz F."/>
            <person name="Cho S.J."/>
            <person name="Edsinger-Gonzales E."/>
            <person name="Havlak P."/>
            <person name="Hellsten U."/>
            <person name="Kuo D.H."/>
            <person name="Larsson T."/>
            <person name="Lv J."/>
            <person name="Arendt D."/>
            <person name="Savage R."/>
            <person name="Osoegawa K."/>
            <person name="de Jong P."/>
            <person name="Grimwood J."/>
            <person name="Chapman J.A."/>
            <person name="Shapiro H."/>
            <person name="Aerts A."/>
            <person name="Otillar R.P."/>
            <person name="Terry A.Y."/>
            <person name="Boore J.L."/>
            <person name="Grigoriev I.V."/>
            <person name="Lindberg D.R."/>
            <person name="Seaver E.C."/>
            <person name="Weisblat D.A."/>
            <person name="Putnam N.H."/>
            <person name="Rokhsar D.S."/>
        </authorList>
    </citation>
    <scope>NUCLEOTIDE SEQUENCE</scope>
    <source>
        <strain evidence="7 9">I ESC-2004</strain>
    </source>
</reference>
<accession>R7VDK8</accession>
<dbReference type="HOGENOM" id="CLU_135412_0_0_1"/>
<feature type="non-terminal residue" evidence="7">
    <location>
        <position position="1"/>
    </location>
</feature>
<dbReference type="GO" id="GO:0016020">
    <property type="term" value="C:membrane"/>
    <property type="evidence" value="ECO:0007669"/>
    <property type="project" value="UniProtKB-SubCell"/>
</dbReference>
<dbReference type="SUPFAM" id="SSF81321">
    <property type="entry name" value="Family A G protein-coupled receptor-like"/>
    <property type="match status" value="1"/>
</dbReference>
<evidence type="ECO:0000313" key="7">
    <source>
        <dbReference type="EMBL" id="ELU16694.1"/>
    </source>
</evidence>
<feature type="domain" description="G-protein coupled receptors family 1 profile" evidence="6">
    <location>
        <begin position="13"/>
        <end position="135"/>
    </location>
</feature>
<dbReference type="InterPro" id="IPR052954">
    <property type="entry name" value="GPCR-Ligand_Int"/>
</dbReference>
<dbReference type="OrthoDB" id="9990906at2759"/>
<evidence type="ECO:0000256" key="4">
    <source>
        <dbReference type="ARBA" id="ARBA00023136"/>
    </source>
</evidence>
<dbReference type="PROSITE" id="PS50262">
    <property type="entry name" value="G_PROTEIN_RECEP_F1_2"/>
    <property type="match status" value="1"/>
</dbReference>
<feature type="transmembrane region" description="Helical" evidence="5">
    <location>
        <begin position="67"/>
        <end position="94"/>
    </location>
</feature>
<feature type="non-terminal residue" evidence="7">
    <location>
        <position position="135"/>
    </location>
</feature>
<dbReference type="PANTHER" id="PTHR46641:SF25">
    <property type="entry name" value="CNMAMIDE RECEPTOR-RELATED"/>
    <property type="match status" value="1"/>
</dbReference>
<dbReference type="Proteomes" id="UP000014760">
    <property type="component" value="Unassembled WGS sequence"/>
</dbReference>